<dbReference type="EMBL" id="CP011568">
    <property type="protein sequence ID" value="AKJ67553.1"/>
    <property type="molecule type" value="Genomic_DNA"/>
</dbReference>
<evidence type="ECO:0000313" key="1">
    <source>
        <dbReference type="EMBL" id="AKJ67553.1"/>
    </source>
</evidence>
<evidence type="ECO:0008006" key="3">
    <source>
        <dbReference type="Google" id="ProtNLM"/>
    </source>
</evidence>
<accession>A0A0G3EKJ0</accession>
<dbReference type="InterPro" id="IPR027417">
    <property type="entry name" value="P-loop_NTPase"/>
</dbReference>
<dbReference type="OrthoDB" id="9804077at2"/>
<sequence>MQKIAQNILHNIELVSNDSAENLQDEIRGAVELERKEFVLIVGNKGSGKSTFVDRFFGLTLDRSLRNKCTLLTVDLRDSDGQVESIQRWLTEQLIIKIEQALFPNANLSYEQLQGVFHKQYTRWAQGEFRHLHESDKIAFKIKFGEYVHNLRINSPSEYLQAFLAHTVFARQKMPCLVFDNTDHFNQEFQEAVFQYAQSIYRAIYSFIICPVTDRTIWQLSKHGPMQSYETKSFYLPVPSTKDVLQRRVSFLKEKLLSPSKQRDQYFLSKGIRLSVKDMSAFAACVEEVFINTEYVSRTVSWLCNYDIRRGLQLSKQILTSPQIPIDDLVKTYVSGRRLTIPEFRVRKALFLGDYNQFRQEDSEFILNVFTMLPDAIGTPFAKLSIIQVLKDKQAQAHSPADAYMEIGEVAAYLEPMGMPPAITLRHFQFLMDYRLVEPYDPTVNTSDYSVPVKVTPSGLIHLEFALADAAYLEHVGLTTPVREDKNADEIRNMMAKKWNTNEAAEH</sequence>
<reference evidence="2" key="1">
    <citation type="submission" date="2015-06" db="EMBL/GenBank/DDBJ databases">
        <authorList>
            <person name="Lim Y.L."/>
            <person name="Ee R."/>
            <person name="Yong D."/>
            <person name="How K.Y."/>
            <person name="Yin W.F."/>
            <person name="Chan K.G."/>
        </authorList>
    </citation>
    <scope>NUCLEOTIDE SEQUENCE [LARGE SCALE GENOMIC DNA]</scope>
    <source>
        <strain evidence="2">DSM 25325</strain>
    </source>
</reference>
<keyword evidence="2" id="KW-1185">Reference proteome</keyword>
<protein>
    <recommendedName>
        <fullName evidence="3">AAA+ ATPase domain-containing protein</fullName>
    </recommendedName>
</protein>
<dbReference type="PATRIC" id="fig|445709.3.peg.910"/>
<proteinExistence type="predicted"/>
<dbReference type="RefSeq" id="WP_047213174.1">
    <property type="nucleotide sequence ID" value="NZ_CP011568.3"/>
</dbReference>
<dbReference type="Proteomes" id="UP000036700">
    <property type="component" value="Chromosome"/>
</dbReference>
<dbReference type="SUPFAM" id="SSF52540">
    <property type="entry name" value="P-loop containing nucleoside triphosphate hydrolases"/>
    <property type="match status" value="1"/>
</dbReference>
<dbReference type="KEGG" id="ptx:ABW99_04250"/>
<gene>
    <name evidence="1" type="ORF">ABW99_04250</name>
</gene>
<dbReference type="AlphaFoldDB" id="A0A0G3EKJ0"/>
<name>A0A0G3EKJ0_9BURK</name>
<dbReference type="Gene3D" id="3.40.50.300">
    <property type="entry name" value="P-loop containing nucleotide triphosphate hydrolases"/>
    <property type="match status" value="1"/>
</dbReference>
<evidence type="ECO:0000313" key="2">
    <source>
        <dbReference type="Proteomes" id="UP000036700"/>
    </source>
</evidence>
<organism evidence="1 2">
    <name type="scientific">Pandoraea thiooxydans</name>
    <dbReference type="NCBI Taxonomy" id="445709"/>
    <lineage>
        <taxon>Bacteria</taxon>
        <taxon>Pseudomonadati</taxon>
        <taxon>Pseudomonadota</taxon>
        <taxon>Betaproteobacteria</taxon>
        <taxon>Burkholderiales</taxon>
        <taxon>Burkholderiaceae</taxon>
        <taxon>Pandoraea</taxon>
    </lineage>
</organism>